<comment type="caution">
    <text evidence="5">The sequence shown here is derived from an EMBL/GenBank/DDBJ whole genome shotgun (WGS) entry which is preliminary data.</text>
</comment>
<feature type="compositionally biased region" description="Basic and acidic residues" evidence="2">
    <location>
        <begin position="323"/>
        <end position="341"/>
    </location>
</feature>
<dbReference type="EMBL" id="JAHXZJ010002237">
    <property type="protein sequence ID" value="KAH0545643.1"/>
    <property type="molecule type" value="Genomic_DNA"/>
</dbReference>
<evidence type="ECO:0000313" key="5">
    <source>
        <dbReference type="EMBL" id="KAH0545643.1"/>
    </source>
</evidence>
<keyword evidence="6" id="KW-1185">Reference proteome</keyword>
<accession>A0AAV7I8B8</accession>
<protein>
    <recommendedName>
        <fullName evidence="4">Vitellogenin domain-containing protein</fullName>
    </recommendedName>
</protein>
<evidence type="ECO:0000259" key="4">
    <source>
        <dbReference type="Pfam" id="PF01347"/>
    </source>
</evidence>
<dbReference type="InterPro" id="IPR001747">
    <property type="entry name" value="Vitellogenin_N"/>
</dbReference>
<evidence type="ECO:0000256" key="3">
    <source>
        <dbReference type="SAM" id="SignalP"/>
    </source>
</evidence>
<proteinExistence type="predicted"/>
<name>A0AAV7I8B8_COTGL</name>
<organism evidence="5 6">
    <name type="scientific">Cotesia glomerata</name>
    <name type="common">Lepidopteran parasitic wasp</name>
    <name type="synonym">Apanteles glomeratus</name>
    <dbReference type="NCBI Taxonomy" id="32391"/>
    <lineage>
        <taxon>Eukaryota</taxon>
        <taxon>Metazoa</taxon>
        <taxon>Ecdysozoa</taxon>
        <taxon>Arthropoda</taxon>
        <taxon>Hexapoda</taxon>
        <taxon>Insecta</taxon>
        <taxon>Pterygota</taxon>
        <taxon>Neoptera</taxon>
        <taxon>Endopterygota</taxon>
        <taxon>Hymenoptera</taxon>
        <taxon>Apocrita</taxon>
        <taxon>Ichneumonoidea</taxon>
        <taxon>Braconidae</taxon>
        <taxon>Microgastrinae</taxon>
        <taxon>Cotesia</taxon>
    </lineage>
</organism>
<dbReference type="Proteomes" id="UP000826195">
    <property type="component" value="Unassembled WGS sequence"/>
</dbReference>
<feature type="signal peptide" evidence="3">
    <location>
        <begin position="1"/>
        <end position="19"/>
    </location>
</feature>
<evidence type="ECO:0000256" key="2">
    <source>
        <dbReference type="SAM" id="MobiDB-lite"/>
    </source>
</evidence>
<dbReference type="Pfam" id="PF01347">
    <property type="entry name" value="Vitellogenin_N"/>
    <property type="match status" value="1"/>
</dbReference>
<keyword evidence="1 3" id="KW-0732">Signal</keyword>
<dbReference type="InterPro" id="IPR015816">
    <property type="entry name" value="Vitellinogen_b-sht_N"/>
</dbReference>
<reference evidence="5 6" key="1">
    <citation type="journal article" date="2021" name="J. Hered.">
        <title>A chromosome-level genome assembly of the parasitoid wasp, Cotesia glomerata (Hymenoptera: Braconidae).</title>
        <authorList>
            <person name="Pinto B.J."/>
            <person name="Weis J.J."/>
            <person name="Gamble T."/>
            <person name="Ode P.J."/>
            <person name="Paul R."/>
            <person name="Zaspel J.M."/>
        </authorList>
    </citation>
    <scope>NUCLEOTIDE SEQUENCE [LARGE SCALE GENOMIC DNA]</scope>
    <source>
        <strain evidence="5">CgM1</strain>
    </source>
</reference>
<dbReference type="Gene3D" id="2.30.230.10">
    <property type="entry name" value="Lipovitellin, beta-sheet shell regions, chain A"/>
    <property type="match status" value="1"/>
</dbReference>
<dbReference type="GO" id="GO:0005319">
    <property type="term" value="F:lipid transporter activity"/>
    <property type="evidence" value="ECO:0007669"/>
    <property type="project" value="InterPro"/>
</dbReference>
<sequence length="352" mass="39994">MKFIILPLLVVSQLEHSDSWVNKLVIYNVTYNAEMIPRVNETQESNHKMSFNLTTQLKCRPIEMTLQEMQCYLEDSKMLLGLHNSTDSSSPPKVMPGVGLIEPATGVHFELKMSALGIKEMVVPSNISPLILDKLRYLVNQLHIGIDMKGKPEGAYKNWENFTTGECFTTFDVELQEHKTKHSATHEKTGKYKMWTPNMRVSINKTRDLNNCKIISPYFFGSREGWRENPKVSVNITSSKSSVVVDRGAFISSTQTTLELHELQDSNNTSEYKLMRENVTVVFDSIINDEHNATVIENPASAGIITGLWLHDNNKNNNNNVEKSSEESKETEKNKESKESNESNSEEEKDDD</sequence>
<feature type="region of interest" description="Disordered" evidence="2">
    <location>
        <begin position="310"/>
        <end position="352"/>
    </location>
</feature>
<feature type="domain" description="Vitellogenin" evidence="4">
    <location>
        <begin position="109"/>
        <end position="341"/>
    </location>
</feature>
<evidence type="ECO:0000256" key="1">
    <source>
        <dbReference type="ARBA" id="ARBA00022729"/>
    </source>
</evidence>
<gene>
    <name evidence="5" type="ORF">KQX54_001983</name>
</gene>
<evidence type="ECO:0000313" key="6">
    <source>
        <dbReference type="Proteomes" id="UP000826195"/>
    </source>
</evidence>
<dbReference type="AlphaFoldDB" id="A0AAV7I8B8"/>
<feature type="chain" id="PRO_5043641922" description="Vitellogenin domain-containing protein" evidence="3">
    <location>
        <begin position="20"/>
        <end position="352"/>
    </location>
</feature>
<dbReference type="SUPFAM" id="SSF56968">
    <property type="entry name" value="Lipovitellin-phosvitin complex, beta-sheet shell regions"/>
    <property type="match status" value="1"/>
</dbReference>
<dbReference type="InterPro" id="IPR015819">
    <property type="entry name" value="Lipid_transp_b-sht_shell"/>
</dbReference>